<dbReference type="OrthoDB" id="9792148at2"/>
<dbReference type="InterPro" id="IPR051448">
    <property type="entry name" value="CdaR-like_regulators"/>
</dbReference>
<organism evidence="2 3">
    <name type="scientific">Erysipelothrix larvae</name>
    <dbReference type="NCBI Taxonomy" id="1514105"/>
    <lineage>
        <taxon>Bacteria</taxon>
        <taxon>Bacillati</taxon>
        <taxon>Bacillota</taxon>
        <taxon>Erysipelotrichia</taxon>
        <taxon>Erysipelotrichales</taxon>
        <taxon>Erysipelotrichaceae</taxon>
        <taxon>Erysipelothrix</taxon>
    </lineage>
</organism>
<dbReference type="InterPro" id="IPR025736">
    <property type="entry name" value="PucR_C-HTH_dom"/>
</dbReference>
<evidence type="ECO:0000313" key="2">
    <source>
        <dbReference type="EMBL" id="AMC92576.1"/>
    </source>
</evidence>
<feature type="domain" description="PucR C-terminal helix-turn-helix" evidence="1">
    <location>
        <begin position="222"/>
        <end position="271"/>
    </location>
</feature>
<dbReference type="InterPro" id="IPR009057">
    <property type="entry name" value="Homeodomain-like_sf"/>
</dbReference>
<dbReference type="STRING" id="1514105.AOC36_00770"/>
<protein>
    <recommendedName>
        <fullName evidence="1">PucR C-terminal helix-turn-helix domain-containing protein</fullName>
    </recommendedName>
</protein>
<sequence length="274" mass="31820">MKFTQLKEIFPEAKLLDNPSERDDDLSYFSEGKWITLPKASLSSREIKLLNSLYHQINQTSQWFDFLILGNNTLNESSQTYSIIQFNVDAINDTQLWLDVLSEYFGSIEDAFFVTPTYGLLVYKGTLTLDLDQFEAMMGPLDEDFETKASFYIGFSHQLDQHFVELFKAEQALFLKYQAHSPISNFLKIYLPALIKPVLDDYPVSKELKQIITTQDMSLLIKTLWDHKGNISSSAQSLFLHRNTLLYRIDRFYEITGINLKNLDDLLLCYLLIM</sequence>
<name>A0A0X8GY46_9FIRM</name>
<dbReference type="EMBL" id="CP013213">
    <property type="protein sequence ID" value="AMC92576.1"/>
    <property type="molecule type" value="Genomic_DNA"/>
</dbReference>
<dbReference type="KEGG" id="erl:AOC36_00770"/>
<gene>
    <name evidence="2" type="ORF">AOC36_00770</name>
</gene>
<dbReference type="Pfam" id="PF13556">
    <property type="entry name" value="HTH_30"/>
    <property type="match status" value="1"/>
</dbReference>
<dbReference type="InterPro" id="IPR042070">
    <property type="entry name" value="PucR_C-HTH_sf"/>
</dbReference>
<dbReference type="Proteomes" id="UP000063781">
    <property type="component" value="Chromosome"/>
</dbReference>
<dbReference type="SUPFAM" id="SSF46689">
    <property type="entry name" value="Homeodomain-like"/>
    <property type="match status" value="1"/>
</dbReference>
<proteinExistence type="predicted"/>
<dbReference type="PANTHER" id="PTHR33744">
    <property type="entry name" value="CARBOHYDRATE DIACID REGULATOR"/>
    <property type="match status" value="1"/>
</dbReference>
<evidence type="ECO:0000259" key="1">
    <source>
        <dbReference type="Pfam" id="PF13556"/>
    </source>
</evidence>
<evidence type="ECO:0000313" key="3">
    <source>
        <dbReference type="Proteomes" id="UP000063781"/>
    </source>
</evidence>
<reference evidence="2 3" key="1">
    <citation type="submission" date="2015-10" db="EMBL/GenBank/DDBJ databases">
        <title>Erysipelothrix larvae sp. LV19 isolated from the larval gut of the rhinoceros beetle, Trypoxylus dichotomus.</title>
        <authorList>
            <person name="Lim S."/>
            <person name="Kim B.-C."/>
        </authorList>
    </citation>
    <scope>NUCLEOTIDE SEQUENCE [LARGE SCALE GENOMIC DNA]</scope>
    <source>
        <strain evidence="2 3">LV19</strain>
    </source>
</reference>
<dbReference type="AlphaFoldDB" id="A0A0X8GY46"/>
<dbReference type="RefSeq" id="WP_067630054.1">
    <property type="nucleotide sequence ID" value="NZ_CP013213.1"/>
</dbReference>
<dbReference type="Gene3D" id="1.10.10.2840">
    <property type="entry name" value="PucR C-terminal helix-turn-helix domain"/>
    <property type="match status" value="1"/>
</dbReference>
<dbReference type="PANTHER" id="PTHR33744:SF15">
    <property type="entry name" value="CARBOHYDRATE DIACID REGULATOR"/>
    <property type="match status" value="1"/>
</dbReference>
<keyword evidence="3" id="KW-1185">Reference proteome</keyword>
<accession>A0A0X8GY46</accession>